<dbReference type="RefSeq" id="WP_091227262.1">
    <property type="nucleotide sequence ID" value="NZ_FNBG01000003.1"/>
</dbReference>
<evidence type="ECO:0008006" key="3">
    <source>
        <dbReference type="Google" id="ProtNLM"/>
    </source>
</evidence>
<dbReference type="Pfam" id="PF13783">
    <property type="entry name" value="DUF4177"/>
    <property type="match status" value="1"/>
</dbReference>
<dbReference type="AlphaFoldDB" id="A0A1G7GWX0"/>
<accession>A0A1G7GWX0</accession>
<protein>
    <recommendedName>
        <fullName evidence="3">DUF4177 domain-containing protein</fullName>
    </recommendedName>
</protein>
<sequence length="71" mass="8266">MTRWEYKTIKIKTGGFMGGKVDEIDFQDELNHYGRDGWEVVSCFDTSYGQGTSREVIVVFKRAIEELDNRI</sequence>
<evidence type="ECO:0000313" key="1">
    <source>
        <dbReference type="EMBL" id="SDE92658.1"/>
    </source>
</evidence>
<proteinExistence type="predicted"/>
<organism evidence="1 2">
    <name type="scientific">Fontibacillus panacisegetis</name>
    <dbReference type="NCBI Taxonomy" id="670482"/>
    <lineage>
        <taxon>Bacteria</taxon>
        <taxon>Bacillati</taxon>
        <taxon>Bacillota</taxon>
        <taxon>Bacilli</taxon>
        <taxon>Bacillales</taxon>
        <taxon>Paenibacillaceae</taxon>
        <taxon>Fontibacillus</taxon>
    </lineage>
</organism>
<reference evidence="1 2" key="1">
    <citation type="submission" date="2016-10" db="EMBL/GenBank/DDBJ databases">
        <authorList>
            <person name="de Groot N.N."/>
        </authorList>
    </citation>
    <scope>NUCLEOTIDE SEQUENCE [LARGE SCALE GENOMIC DNA]</scope>
    <source>
        <strain evidence="1 2">DSM 28129</strain>
    </source>
</reference>
<name>A0A1G7GWX0_9BACL</name>
<gene>
    <name evidence="1" type="ORF">SAMN04488542_103235</name>
</gene>
<dbReference type="OrthoDB" id="5432776at2"/>
<dbReference type="InterPro" id="IPR025234">
    <property type="entry name" value="YjzH-like"/>
</dbReference>
<dbReference type="STRING" id="670482.SAMN04488542_103235"/>
<evidence type="ECO:0000313" key="2">
    <source>
        <dbReference type="Proteomes" id="UP000198972"/>
    </source>
</evidence>
<dbReference type="Proteomes" id="UP000198972">
    <property type="component" value="Unassembled WGS sequence"/>
</dbReference>
<dbReference type="EMBL" id="FNBG01000003">
    <property type="protein sequence ID" value="SDE92658.1"/>
    <property type="molecule type" value="Genomic_DNA"/>
</dbReference>
<keyword evidence="2" id="KW-1185">Reference proteome</keyword>